<feature type="compositionally biased region" description="Acidic residues" evidence="3">
    <location>
        <begin position="1794"/>
        <end position="1829"/>
    </location>
</feature>
<gene>
    <name evidence="6" type="ORF">GE061_012729</name>
</gene>
<feature type="compositionally biased region" description="Polar residues" evidence="3">
    <location>
        <begin position="1088"/>
        <end position="1097"/>
    </location>
</feature>
<dbReference type="InterPro" id="IPR032040">
    <property type="entry name" value="ELYS-bb"/>
</dbReference>
<dbReference type="Proteomes" id="UP000466442">
    <property type="component" value="Unassembled WGS sequence"/>
</dbReference>
<dbReference type="InterPro" id="IPR036322">
    <property type="entry name" value="WD40_repeat_dom_sf"/>
</dbReference>
<name>A0A8S9XVC9_APOLU</name>
<dbReference type="InterPro" id="IPR025151">
    <property type="entry name" value="ELYS_dom"/>
</dbReference>
<feature type="compositionally biased region" description="Basic and acidic residues" evidence="3">
    <location>
        <begin position="1936"/>
        <end position="1948"/>
    </location>
</feature>
<feature type="domain" description="ELYS beta-propeller" evidence="5">
    <location>
        <begin position="33"/>
        <end position="417"/>
    </location>
</feature>
<feature type="region of interest" description="Disordered" evidence="3">
    <location>
        <begin position="1319"/>
        <end position="1372"/>
    </location>
</feature>
<feature type="compositionally biased region" description="Low complexity" evidence="3">
    <location>
        <begin position="1879"/>
        <end position="1889"/>
    </location>
</feature>
<dbReference type="Pfam" id="PF13934">
    <property type="entry name" value="ELYS"/>
    <property type="match status" value="1"/>
</dbReference>
<feature type="compositionally biased region" description="Basic and acidic residues" evidence="3">
    <location>
        <begin position="1338"/>
        <end position="1348"/>
    </location>
</feature>
<feature type="compositionally biased region" description="Basic and acidic residues" evidence="3">
    <location>
        <begin position="2591"/>
        <end position="2606"/>
    </location>
</feature>
<feature type="compositionally biased region" description="Low complexity" evidence="3">
    <location>
        <begin position="2993"/>
        <end position="3005"/>
    </location>
</feature>
<feature type="compositionally biased region" description="Basic and acidic residues" evidence="3">
    <location>
        <begin position="2173"/>
        <end position="2188"/>
    </location>
</feature>
<feature type="region of interest" description="Disordered" evidence="3">
    <location>
        <begin position="2863"/>
        <end position="3064"/>
    </location>
</feature>
<feature type="compositionally biased region" description="Acidic residues" evidence="3">
    <location>
        <begin position="1759"/>
        <end position="1779"/>
    </location>
</feature>
<feature type="compositionally biased region" description="Acidic residues" evidence="3">
    <location>
        <begin position="1853"/>
        <end position="1869"/>
    </location>
</feature>
<dbReference type="PANTHER" id="PTHR21583">
    <property type="entry name" value="ELYS PROTEIN"/>
    <property type="match status" value="1"/>
</dbReference>
<feature type="compositionally biased region" description="Acidic residues" evidence="3">
    <location>
        <begin position="1697"/>
        <end position="1714"/>
    </location>
</feature>
<feature type="compositionally biased region" description="Basic and acidic residues" evidence="3">
    <location>
        <begin position="2634"/>
        <end position="2645"/>
    </location>
</feature>
<feature type="compositionally biased region" description="Polar residues" evidence="3">
    <location>
        <begin position="3006"/>
        <end position="3015"/>
    </location>
</feature>
<keyword evidence="2" id="KW-0539">Nucleus</keyword>
<feature type="compositionally biased region" description="Basic and acidic residues" evidence="3">
    <location>
        <begin position="2927"/>
        <end position="2943"/>
    </location>
</feature>
<evidence type="ECO:0000313" key="6">
    <source>
        <dbReference type="EMBL" id="KAF6212208.1"/>
    </source>
</evidence>
<evidence type="ECO:0000313" key="7">
    <source>
        <dbReference type="Proteomes" id="UP000466442"/>
    </source>
</evidence>
<reference evidence="6" key="1">
    <citation type="journal article" date="2021" name="Mol. Ecol. Resour.">
        <title>Apolygus lucorum genome provides insights into omnivorousness and mesophyll feeding.</title>
        <authorList>
            <person name="Liu Y."/>
            <person name="Liu H."/>
            <person name="Wang H."/>
            <person name="Huang T."/>
            <person name="Liu B."/>
            <person name="Yang B."/>
            <person name="Yin L."/>
            <person name="Li B."/>
            <person name="Zhang Y."/>
            <person name="Zhang S."/>
            <person name="Jiang F."/>
            <person name="Zhang X."/>
            <person name="Ren Y."/>
            <person name="Wang B."/>
            <person name="Wang S."/>
            <person name="Lu Y."/>
            <person name="Wu K."/>
            <person name="Fan W."/>
            <person name="Wang G."/>
        </authorList>
    </citation>
    <scope>NUCLEOTIDE SEQUENCE</scope>
    <source>
        <strain evidence="6">12Hb</strain>
    </source>
</reference>
<evidence type="ECO:0000259" key="4">
    <source>
        <dbReference type="Pfam" id="PF13934"/>
    </source>
</evidence>
<proteinExistence type="predicted"/>
<feature type="region of interest" description="Disordered" evidence="3">
    <location>
        <begin position="1146"/>
        <end position="1181"/>
    </location>
</feature>
<sequence>MSVRSKVSVVNSVQYSSSLRRFITDGKNETSAGIFTSGNHAWVTNGDKLSILDTAKGWPRPVYSFGKDTKDPVDITCIEELVLDCTTPIPLLLVGTSSLHNSQLCVFSPGHSRVIRAIQLDNLQVRCMAVVEDGRSSLNSLTDVLSAMEGVVALGCADGSVVLVDLNHQAIVKAYQGNLLYRNTESTPQPLKFVSTVDEETTIVEIGQAQESGEISAITLIGGDGGDTEFGVTALTFSRETACLYIGYSSGLWQIWNLSFSTFAMMFECADCVNPVSNFCQIEPCEDPRPTIYLWVNHEGNECTMPLLNMYTLSYANKLHVPYYGIYYQDFISSSLSFSMYPGEEFPNVTSGRLVSSKAYSKTIKRHLIQNMGLPEMEGIQMKLVATTFSLTYTHGATHTYLCIFDLDQWYKEQMPHEPNPHVPYIETVELASEPLLASSVLIDSISLYHTEEPQEIHLVPQALSYMVVGLSETGLMVFDKIGLQKLWLVNTEAIGAKSLIHPTKLFHACVSAGLVPLFPAHQNTETSVPTNEEMRSYIMSVCLDNGLINVILEIGEQWETGVHATSNCTLNFLFEWVWSSVSTAYKSVNGTCDMLFSASGHELDVSVKRRLQLSRLILDRLNYIHSAFCSKYNHTLYADMLEPRLKAIDIITLFVHKVSWFMSVGLLPEANSKDLPKTAIRYDYLKLDRFAVDRRQRLNTLFVKFKRSGKSHELPGAGLYLVDHFVHDYNELGQQWEDEGGSNAYPPPSIQSLLRSLRIPTVPTSTKLALLQYTLLDIMGVIDKAKHEDLVSKVSTFRLLPKINATQTKVINGLWHLDHSLFEEGLQYLLDRSVTVSDLSEGLHRAILRMLLFEGKGKLAIQYLRLKNPPLSLPDDLKLEMSLLLSNKLTSEAYHFQRAHTYLRETLLRQLFSECLVNGELSKLVSLPLDESEINFFQKLLAKNRCQRNDDIRVMLLISCSKYIEAQVLHEKLMATSTDRDQLKTSTRAMIVNGLASTLPSITREIYLQKIDPNLKNLPEFKSSKPRPLSVYVKTIDDGGFPNFAVSSQKLIASSLACSANLQRFVEHKNDKTRFDEILGEEPMISSEETTSLWNKQDSETTETGKRAGNWVTGASKRQRMDADASVKNEDIAAFVGTPLVKRRSQEFADPTTPLSTAKKPPVQSILKSGKTPGTPGRSLLVVHDDLETPKKTLRWDIPTSELQGGKEAVKKSLLSTSLVSPSKNPATTPIKSSDPSLESLQTPQDSDSIKNRLRSHTPSSTNKKNVAIWNEIAEEAKAKVLFSLSLPAKKEKKLLPSKPVGPSFVVQINQLIEEEKRRKESGLEKEVELLPVENPLSREDDTKANDEVEDREETTDPVNEEVEMKELYTPSSERSKKLKFCDITINSDEVSLLDLSGSPFTTTAIPKEIRERLNKLRSSQDQAEGCKIAVEPSEESVEVAGKAENSENSTTPEKRYSKVLFADSSSSKPHFDDDNYVIGELSSEVTNPPEKRTMKSPTITAAALNVPQKHRDEVSNSSPKAVTSELVETSITSSCVEVDDSKSTSDSSKGADESSKSVDSVVASGELKNNTCKDKNLNVFTAQTIPQIGNVVSLSRGHYAEDEGEVGSEDPEEAEIPPIMEFSQPEEGLVIDASYALKENSERPDEVVEHNEAEENALENVSRRVENEPDNDSGSSVICLDSDSEGEQKDRTQLDYDDYEEDSYSLDSEEAEQSSRGKRSFFHDKYNTHQEESEDSPSPEYSSGEDDKKESDVDLYNMDEMEENDGMPKDDELDDEIFAMGRGIQERKDLEVSSEDDDEEGDEDEEELDEEEDLDEDDADEEEDGELAEITPRVVSNSSSQPSSLGRTIQDDEIQELSSSEDEEEDPPVANLVPKPQSSQESETTSSRSDAPSPVSATENQESNVSSENMRDEDQNAVNALLGLGEPPNNDDSDSNKESNNRDIEILSKPPITIVTEIEQNIVTPAKFKNEDPSNGSTKELNNRDTDNTNESTVEEISTENKQDTGQSTPSKSADVIDILNLSQGQMFFGSSEVQKCEKPPDRALFQLGTSSFNPKRSEGDVLENDNVEETDPGITKTRTEALDASTTEETLLLRLEESDIVRANSPEVQLATTEGVTLPHDAFEPVTENVSESPSKERVAVQRVAQFSSPKKVEFTSAQINLKPLTPSRTLKDSDKTIEEHAPKDVYKVDDPDIEVAKLNNAESDEVKELSIHSSLNSSHTNRISSDSEAMKKIEVVQLEDVGIQSSSPSQSQSFSCQAAMDITNFGGNSRVAEISPAKNVQESVSSTCKAVDSEETSATVHSDAPCPRPPEADSTLVQMIIEPPTPFKTLEEKNIIIEEQESESVKKCKDSNFGVAKLDNSASEDPTVDYDSPNSCDVAFFGDETITSITATPKTSGRTTPLRKSARLSRMSTPGRAIVPDDEVNVSDSMLDIAVLDPEVSDEKPVLVDRSMITDKRGLDKTISTNQATEGTKKEVKSRKSPHKSSLEKRPKVQKVSSKESVDAREIVSKESNLARVELVDPEKVEDLEAKKQKSKQLKQPKSSRASSSEPEDLVKHKKSRQSNASIEREVGSRHKKIRQSRASSVDSDKTSCHSNDPEDGIRRRRSSSAQPETKDYAAETEKRKGRRSQSSDEKITRENTSKPSASKKSSGSDASYEFHDRDQSRRHSSVEPEAKPKWRNSRRASSEGPSSEGLSCSSRKRSSTAGSKDGSASPPKLRKLEEPFEVSEDGEYRKRRIRHSITEPLEKKKHQLEEQSSGEPMSKMPRRSELPEDLPAESSSSLRPRKSRSLHEYPIGRSERRSQLTSIKEVPEESPRLAQPKKSMRASTNNLTAMDSLMSSTNRIDISKWMALSASQVSRARRLSGNASTSKTPVKKNDTKHLDMKAYLKTLQTPKGEEPTSPTGSVASISSTASSKVLRSGRVIDENTPTKRTRDLTSKQRAARTLKLSEMSPAKVLRSGRSVGDDERLTATTDGEADEVMSEVRGCSANSSASSAVSTSGTPDYSQNEMSIAEVMSSRRLTRHQRSILETSLSSTPRGRQSPTRASPSPVPKKKDKKP</sequence>
<evidence type="ECO:0000256" key="2">
    <source>
        <dbReference type="ARBA" id="ARBA00023242"/>
    </source>
</evidence>
<evidence type="ECO:0000259" key="5">
    <source>
        <dbReference type="Pfam" id="PF16687"/>
    </source>
</evidence>
<dbReference type="SUPFAM" id="SSF50978">
    <property type="entry name" value="WD40 repeat-like"/>
    <property type="match status" value="1"/>
</dbReference>
<dbReference type="OrthoDB" id="6513151at2759"/>
<comment type="subcellular location">
    <subcellularLocation>
        <location evidence="1">Nucleus</location>
    </subcellularLocation>
</comment>
<feature type="region of interest" description="Disordered" evidence="3">
    <location>
        <begin position="2294"/>
        <end position="2315"/>
    </location>
</feature>
<dbReference type="InterPro" id="IPR015943">
    <property type="entry name" value="WD40/YVTN_repeat-like_dom_sf"/>
</dbReference>
<keyword evidence="7" id="KW-1185">Reference proteome</keyword>
<feature type="compositionally biased region" description="Basic and acidic residues" evidence="3">
    <location>
        <begin position="2880"/>
        <end position="2891"/>
    </location>
</feature>
<dbReference type="PANTHER" id="PTHR21583:SF8">
    <property type="entry name" value="PROTEIN ELYS"/>
    <property type="match status" value="1"/>
</dbReference>
<feature type="compositionally biased region" description="Low complexity" evidence="3">
    <location>
        <begin position="2646"/>
        <end position="2660"/>
    </location>
</feature>
<feature type="region of interest" description="Disordered" evidence="3">
    <location>
        <begin position="2459"/>
        <end position="2835"/>
    </location>
</feature>
<feature type="compositionally biased region" description="Polar residues" evidence="3">
    <location>
        <begin position="1897"/>
        <end position="1910"/>
    </location>
</feature>
<feature type="compositionally biased region" description="Basic and acidic residues" evidence="3">
    <location>
        <begin position="2661"/>
        <end position="2681"/>
    </location>
</feature>
<protein>
    <recommendedName>
        <fullName evidence="8">Protein ELYS</fullName>
    </recommendedName>
</protein>
<dbReference type="GO" id="GO:0005634">
    <property type="term" value="C:nucleus"/>
    <property type="evidence" value="ECO:0007669"/>
    <property type="project" value="UniProtKB-SubCell"/>
</dbReference>
<feature type="region of interest" description="Disordered" evidence="3">
    <location>
        <begin position="1088"/>
        <end position="1125"/>
    </location>
</feature>
<feature type="region of interest" description="Disordered" evidence="3">
    <location>
        <begin position="2213"/>
        <end position="2232"/>
    </location>
</feature>
<feature type="compositionally biased region" description="Polar residues" evidence="3">
    <location>
        <begin position="1517"/>
        <end position="1537"/>
    </location>
</feature>
<feature type="compositionally biased region" description="Acidic residues" evidence="3">
    <location>
        <begin position="2063"/>
        <end position="2074"/>
    </location>
</feature>
<feature type="compositionally biased region" description="Basic and acidic residues" evidence="3">
    <location>
        <begin position="2522"/>
        <end position="2536"/>
    </location>
</feature>
<feature type="region of interest" description="Disordered" evidence="3">
    <location>
        <begin position="1418"/>
        <end position="1578"/>
    </location>
</feature>
<feature type="region of interest" description="Disordered" evidence="3">
    <location>
        <begin position="2169"/>
        <end position="2188"/>
    </location>
</feature>
<evidence type="ECO:0000256" key="3">
    <source>
        <dbReference type="SAM" id="MobiDB-lite"/>
    </source>
</evidence>
<feature type="region of interest" description="Disordered" evidence="3">
    <location>
        <begin position="2395"/>
        <end position="2424"/>
    </location>
</feature>
<dbReference type="Pfam" id="PF16687">
    <property type="entry name" value="ELYS-bb"/>
    <property type="match status" value="1"/>
</dbReference>
<evidence type="ECO:0000256" key="1">
    <source>
        <dbReference type="ARBA" id="ARBA00004123"/>
    </source>
</evidence>
<feature type="compositionally biased region" description="Acidic residues" evidence="3">
    <location>
        <begin position="1349"/>
        <end position="1365"/>
    </location>
</feature>
<feature type="compositionally biased region" description="Acidic residues" evidence="3">
    <location>
        <begin position="1604"/>
        <end position="1617"/>
    </location>
</feature>
<evidence type="ECO:0008006" key="8">
    <source>
        <dbReference type="Google" id="ProtNLM"/>
    </source>
</evidence>
<organism evidence="6 7">
    <name type="scientific">Apolygus lucorum</name>
    <name type="common">Small green plant bug</name>
    <name type="synonym">Lygocoris lucorum</name>
    <dbReference type="NCBI Taxonomy" id="248454"/>
    <lineage>
        <taxon>Eukaryota</taxon>
        <taxon>Metazoa</taxon>
        <taxon>Ecdysozoa</taxon>
        <taxon>Arthropoda</taxon>
        <taxon>Hexapoda</taxon>
        <taxon>Insecta</taxon>
        <taxon>Pterygota</taxon>
        <taxon>Neoptera</taxon>
        <taxon>Paraneoptera</taxon>
        <taxon>Hemiptera</taxon>
        <taxon>Heteroptera</taxon>
        <taxon>Panheteroptera</taxon>
        <taxon>Cimicomorpha</taxon>
        <taxon>Miridae</taxon>
        <taxon>Mirini</taxon>
        <taxon>Apolygus</taxon>
    </lineage>
</organism>
<feature type="region of interest" description="Disordered" evidence="3">
    <location>
        <begin position="1601"/>
        <end position="2016"/>
    </location>
</feature>
<feature type="domain" description="ELYS-like" evidence="4">
    <location>
        <begin position="740"/>
        <end position="944"/>
    </location>
</feature>
<comment type="caution">
    <text evidence="6">The sequence shown here is derived from an EMBL/GenBank/DDBJ whole genome shotgun (WGS) entry which is preliminary data.</text>
</comment>
<feature type="compositionally biased region" description="Polar residues" evidence="3">
    <location>
        <begin position="3033"/>
        <end position="3051"/>
    </location>
</feature>
<dbReference type="EMBL" id="WIXP02000004">
    <property type="protein sequence ID" value="KAF6212208.1"/>
    <property type="molecule type" value="Genomic_DNA"/>
</dbReference>
<feature type="compositionally biased region" description="Basic and acidic residues" evidence="3">
    <location>
        <begin position="1319"/>
        <end position="1330"/>
    </location>
</feature>
<feature type="compositionally biased region" description="Basic and acidic residues" evidence="3">
    <location>
        <begin position="2489"/>
        <end position="2513"/>
    </location>
</feature>
<feature type="compositionally biased region" description="Basic and acidic residues" evidence="3">
    <location>
        <begin position="1098"/>
        <end position="1107"/>
    </location>
</feature>
<feature type="compositionally biased region" description="Polar residues" evidence="3">
    <location>
        <begin position="2692"/>
        <end position="2702"/>
    </location>
</feature>
<feature type="compositionally biased region" description="Polar residues" evidence="3">
    <location>
        <begin position="1226"/>
        <end position="1248"/>
    </location>
</feature>
<feature type="region of interest" description="Disordered" evidence="3">
    <location>
        <begin position="1218"/>
        <end position="1264"/>
    </location>
</feature>
<feature type="compositionally biased region" description="Polar residues" evidence="3">
    <location>
        <begin position="2215"/>
        <end position="2231"/>
    </location>
</feature>
<feature type="compositionally biased region" description="Low complexity" evidence="3">
    <location>
        <begin position="2910"/>
        <end position="2920"/>
    </location>
</feature>
<feature type="region of interest" description="Disordered" evidence="3">
    <location>
        <begin position="2051"/>
        <end position="2088"/>
    </location>
</feature>
<dbReference type="Gene3D" id="2.130.10.10">
    <property type="entry name" value="YVTN repeat-like/Quinoprotein amine dehydrogenase"/>
    <property type="match status" value="1"/>
</dbReference>
<feature type="compositionally biased region" description="Basic and acidic residues" evidence="3">
    <location>
        <begin position="1541"/>
        <end position="1558"/>
    </location>
</feature>
<dbReference type="InterPro" id="IPR052620">
    <property type="entry name" value="ELYS/MEL-28_NucAsmblyFactor"/>
</dbReference>
<feature type="compositionally biased region" description="Basic and acidic residues" evidence="3">
    <location>
        <begin position="1641"/>
        <end position="1655"/>
    </location>
</feature>
<feature type="compositionally biased region" description="Basic and acidic residues" evidence="3">
    <location>
        <begin position="1723"/>
        <end position="1733"/>
    </location>
</feature>
<accession>A0A8S9XVC9</accession>
<feature type="compositionally biased region" description="Basic and acidic residues" evidence="3">
    <location>
        <begin position="2617"/>
        <end position="2627"/>
    </location>
</feature>